<reference evidence="2 3" key="1">
    <citation type="submission" date="2024-04" db="EMBL/GenBank/DDBJ databases">
        <title>Phyllosticta paracitricarpa is synonymous to the EU quarantine fungus P. citricarpa based on phylogenomic analyses.</title>
        <authorList>
            <consortium name="Lawrence Berkeley National Laboratory"/>
            <person name="Van Ingen-Buijs V.A."/>
            <person name="Van Westerhoven A.C."/>
            <person name="Haridas S."/>
            <person name="Skiadas P."/>
            <person name="Martin F."/>
            <person name="Groenewald J.Z."/>
            <person name="Crous P.W."/>
            <person name="Seidl M.F."/>
        </authorList>
    </citation>
    <scope>NUCLEOTIDE SEQUENCE [LARGE SCALE GENOMIC DNA]</scope>
    <source>
        <strain evidence="2 3">CBS 123374</strain>
    </source>
</reference>
<evidence type="ECO:0000313" key="2">
    <source>
        <dbReference type="EMBL" id="KAK8224696.1"/>
    </source>
</evidence>
<protein>
    <submittedName>
        <fullName evidence="2">Uncharacterized protein</fullName>
    </submittedName>
</protein>
<feature type="region of interest" description="Disordered" evidence="1">
    <location>
        <begin position="40"/>
        <end position="85"/>
    </location>
</feature>
<comment type="caution">
    <text evidence="2">The sequence shown here is derived from an EMBL/GenBank/DDBJ whole genome shotgun (WGS) entry which is preliminary data.</text>
</comment>
<dbReference type="EMBL" id="JBBWRZ010000012">
    <property type="protein sequence ID" value="KAK8224696.1"/>
    <property type="molecule type" value="Genomic_DNA"/>
</dbReference>
<keyword evidence="3" id="KW-1185">Reference proteome</keyword>
<evidence type="ECO:0000256" key="1">
    <source>
        <dbReference type="SAM" id="MobiDB-lite"/>
    </source>
</evidence>
<proteinExistence type="predicted"/>
<gene>
    <name evidence="2" type="ORF">HDK90DRAFT_89453</name>
</gene>
<accession>A0ABR1YBD0</accession>
<name>A0ABR1YBD0_9PEZI</name>
<sequence>MGLQTPTLAVNRRLVVMQQLHLISAFAPLLLLTLRSLQSPPSTTLPLNSSQPSNTSPPTLPPPRFLPVITSKRDKGTRAPPNNSC</sequence>
<feature type="compositionally biased region" description="Low complexity" evidence="1">
    <location>
        <begin position="40"/>
        <end position="57"/>
    </location>
</feature>
<evidence type="ECO:0000313" key="3">
    <source>
        <dbReference type="Proteomes" id="UP001492380"/>
    </source>
</evidence>
<organism evidence="2 3">
    <name type="scientific">Phyllosticta capitalensis</name>
    <dbReference type="NCBI Taxonomy" id="121624"/>
    <lineage>
        <taxon>Eukaryota</taxon>
        <taxon>Fungi</taxon>
        <taxon>Dikarya</taxon>
        <taxon>Ascomycota</taxon>
        <taxon>Pezizomycotina</taxon>
        <taxon>Dothideomycetes</taxon>
        <taxon>Dothideomycetes incertae sedis</taxon>
        <taxon>Botryosphaeriales</taxon>
        <taxon>Phyllostictaceae</taxon>
        <taxon>Phyllosticta</taxon>
    </lineage>
</organism>
<dbReference type="Proteomes" id="UP001492380">
    <property type="component" value="Unassembled WGS sequence"/>
</dbReference>